<dbReference type="InterPro" id="IPR036157">
    <property type="entry name" value="dUTPase-like_sf"/>
</dbReference>
<organism evidence="6 7">
    <name type="scientific">Papiine betaherpesvirus 4</name>
    <dbReference type="NCBI Taxonomy" id="2560624"/>
    <lineage>
        <taxon>Viruses</taxon>
        <taxon>Duplodnaviria</taxon>
        <taxon>Heunggongvirae</taxon>
        <taxon>Peploviricota</taxon>
        <taxon>Herviviricetes</taxon>
        <taxon>Herpesvirales</taxon>
        <taxon>Orthoherpesviridae</taxon>
        <taxon>Betaherpesvirinae</taxon>
        <taxon>Cytomegalovirus</taxon>
        <taxon>Cytomegalovirus papiinebeta4</taxon>
    </lineage>
</organism>
<dbReference type="HAMAP" id="MF_04031">
    <property type="entry name" value="HSV_DUT"/>
    <property type="match status" value="1"/>
</dbReference>
<dbReference type="InterPro" id="IPR034745">
    <property type="entry name" value="HSV_DUT"/>
</dbReference>
<accession>A0A0F7GB88</accession>
<proteinExistence type="inferred from homology"/>
<evidence type="ECO:0000256" key="2">
    <source>
        <dbReference type="ARBA" id="ARBA00022801"/>
    </source>
</evidence>
<keyword evidence="3" id="KW-0460">Magnesium</keyword>
<reference evidence="6 7" key="1">
    <citation type="journal article" date="2001" name="Arch. Virol.">
        <title>Isolation and characterization of an endogenous cytomegalovirus (BaCMV) from baboons.</title>
        <authorList>
            <person name="Blewett E.L."/>
            <person name="White G."/>
            <person name="Saliki J.T."/>
            <person name="Eberle R."/>
        </authorList>
    </citation>
    <scope>NUCLEOTIDE SEQUENCE [LARGE SCALE GENOMIC DNA]</scope>
    <source>
        <strain evidence="6">OCOM4-52</strain>
    </source>
</reference>
<keyword evidence="7" id="KW-1185">Reference proteome</keyword>
<dbReference type="EMBL" id="KR351281">
    <property type="protein sequence ID" value="AKG51607.1"/>
    <property type="molecule type" value="Genomic_DNA"/>
</dbReference>
<evidence type="ECO:0000313" key="6">
    <source>
        <dbReference type="EMBL" id="AKG51607.1"/>
    </source>
</evidence>
<evidence type="ECO:0000256" key="1">
    <source>
        <dbReference type="ARBA" id="ARBA00022723"/>
    </source>
</evidence>
<sequence>MLSVLTDKLDQQLIVSQPHKSRFQRLWQKASLIKNGERQEPQENQSLNLRYCLLFASNLNFQNAFRHPPVDIFSPRRNIPYKWSPSSFIVRQQNTQLTFFNKHIIWLSEQPHTCTPLGIGLYIPLGYFGITFYKCLDAQFVCMPDLIEPGLRNLSMEVINLSYTFQAITPGSIEGDICIFPSFCPEPWQMMNMLPPNENNFFFLRLPQRTTIQPYHSHTVYLDAAYVHAPTTCALIVGTRQMAQLGLITRPTIWLPGTVASVTLVNTSNTAVHVSSSATIAKVVFTTRTFAYLILETHPIGHLLVPPIPDTGFTHTPEHHILQQLMPPE</sequence>
<dbReference type="SUPFAM" id="SSF51283">
    <property type="entry name" value="dUTPase-like"/>
    <property type="match status" value="1"/>
</dbReference>
<name>A0A0F7GB88_9BETA</name>
<feature type="domain" description="dUTPase-like" evidence="5">
    <location>
        <begin position="202"/>
        <end position="287"/>
    </location>
</feature>
<keyword evidence="4" id="KW-0546">Nucleotide metabolism</keyword>
<dbReference type="InterPro" id="IPR029054">
    <property type="entry name" value="dUTPase-like"/>
</dbReference>
<dbReference type="KEGG" id="vg:24284863"/>
<evidence type="ECO:0000256" key="3">
    <source>
        <dbReference type="ARBA" id="ARBA00022842"/>
    </source>
</evidence>
<dbReference type="GO" id="GO:0004170">
    <property type="term" value="F:dUTP diphosphatase activity"/>
    <property type="evidence" value="ECO:0007669"/>
    <property type="project" value="InterPro"/>
</dbReference>
<dbReference type="OrthoDB" id="5564at10239"/>
<dbReference type="Proteomes" id="UP000171701">
    <property type="component" value="Segment"/>
</dbReference>
<dbReference type="GO" id="GO:0046872">
    <property type="term" value="F:metal ion binding"/>
    <property type="evidence" value="ECO:0007669"/>
    <property type="project" value="UniProtKB-KW"/>
</dbReference>
<evidence type="ECO:0000259" key="5">
    <source>
        <dbReference type="Pfam" id="PF00692"/>
    </source>
</evidence>
<dbReference type="Pfam" id="PF00692">
    <property type="entry name" value="dUTPase"/>
    <property type="match status" value="1"/>
</dbReference>
<keyword evidence="2" id="KW-0378">Hydrolase</keyword>
<protein>
    <submittedName>
        <fullName evidence="6">UL72</fullName>
    </submittedName>
</protein>
<reference evidence="6 7" key="2">
    <citation type="journal article" date="2015" name="Genome Announc.">
        <title>Complete Genome Sequences of Mandrillus leucophaeus and Papio ursinus Cytomegaloviruses.</title>
        <authorList>
            <person name="Blewett E.L."/>
            <person name="Sherrod C.J."/>
            <person name="Texier J.R."/>
            <person name="Conrad T.M."/>
            <person name="Dittmer D.P."/>
        </authorList>
    </citation>
    <scope>NUCLEOTIDE SEQUENCE [LARGE SCALE GENOMIC DNA]</scope>
    <source>
        <strain evidence="6">OCOM4-52</strain>
    </source>
</reference>
<keyword evidence="1" id="KW-0479">Metal-binding</keyword>
<evidence type="ECO:0000313" key="7">
    <source>
        <dbReference type="Proteomes" id="UP000171701"/>
    </source>
</evidence>
<dbReference type="Gene3D" id="2.70.40.10">
    <property type="match status" value="2"/>
</dbReference>
<evidence type="ECO:0000256" key="4">
    <source>
        <dbReference type="ARBA" id="ARBA00023080"/>
    </source>
</evidence>
<dbReference type="GO" id="GO:0046080">
    <property type="term" value="P:dUTP metabolic process"/>
    <property type="evidence" value="ECO:0007669"/>
    <property type="project" value="InterPro"/>
</dbReference>